<feature type="region of interest" description="Disordered" evidence="2">
    <location>
        <begin position="449"/>
        <end position="526"/>
    </location>
</feature>
<name>A0AA36BS34_OCTVU</name>
<dbReference type="Proteomes" id="UP001162480">
    <property type="component" value="Chromosome 23"/>
</dbReference>
<evidence type="ECO:0000313" key="7">
    <source>
        <dbReference type="Proteomes" id="UP001162480"/>
    </source>
</evidence>
<dbReference type="Gene3D" id="3.30.1520.10">
    <property type="entry name" value="Phox-like domain"/>
    <property type="match status" value="1"/>
</dbReference>
<feature type="compositionally biased region" description="Basic and acidic residues" evidence="2">
    <location>
        <begin position="621"/>
        <end position="650"/>
    </location>
</feature>
<dbReference type="PANTHER" id="PTHR22775">
    <property type="entry name" value="SORTING NEXIN"/>
    <property type="match status" value="1"/>
</dbReference>
<keyword evidence="3" id="KW-0812">Transmembrane</keyword>
<dbReference type="InterPro" id="IPR003114">
    <property type="entry name" value="Phox_assoc"/>
</dbReference>
<feature type="region of interest" description="Disordered" evidence="2">
    <location>
        <begin position="745"/>
        <end position="772"/>
    </location>
</feature>
<feature type="domain" description="PX" evidence="4">
    <location>
        <begin position="778"/>
        <end position="905"/>
    </location>
</feature>
<evidence type="ECO:0000256" key="1">
    <source>
        <dbReference type="ARBA" id="ARBA00010883"/>
    </source>
</evidence>
<dbReference type="Pfam" id="PF08628">
    <property type="entry name" value="Nexin_C"/>
    <property type="match status" value="1"/>
</dbReference>
<feature type="compositionally biased region" description="Pro residues" evidence="2">
    <location>
        <begin position="389"/>
        <end position="402"/>
    </location>
</feature>
<feature type="compositionally biased region" description="Polar residues" evidence="2">
    <location>
        <begin position="569"/>
        <end position="592"/>
    </location>
</feature>
<dbReference type="SMART" id="SM00312">
    <property type="entry name" value="PX"/>
    <property type="match status" value="1"/>
</dbReference>
<feature type="compositionally biased region" description="Polar residues" evidence="2">
    <location>
        <begin position="1016"/>
        <end position="1059"/>
    </location>
</feature>
<feature type="region of interest" description="Disordered" evidence="2">
    <location>
        <begin position="378"/>
        <end position="411"/>
    </location>
</feature>
<feature type="region of interest" description="Disordered" evidence="2">
    <location>
        <begin position="126"/>
        <end position="176"/>
    </location>
</feature>
<evidence type="ECO:0000259" key="4">
    <source>
        <dbReference type="PROSITE" id="PS50195"/>
    </source>
</evidence>
<feature type="transmembrane region" description="Helical" evidence="3">
    <location>
        <begin position="84"/>
        <end position="102"/>
    </location>
</feature>
<feature type="compositionally biased region" description="Polar residues" evidence="2">
    <location>
        <begin position="499"/>
        <end position="515"/>
    </location>
</feature>
<feature type="compositionally biased region" description="Polar residues" evidence="2">
    <location>
        <begin position="1091"/>
        <end position="1112"/>
    </location>
</feature>
<keyword evidence="3" id="KW-1133">Transmembrane helix</keyword>
<dbReference type="InterPro" id="IPR013937">
    <property type="entry name" value="Sorting_nexin_C"/>
</dbReference>
<feature type="region of interest" description="Disordered" evidence="2">
    <location>
        <begin position="1091"/>
        <end position="1121"/>
    </location>
</feature>
<gene>
    <name evidence="6" type="ORF">OCTVUL_1B013621</name>
</gene>
<feature type="region of interest" description="Disordered" evidence="2">
    <location>
        <begin position="556"/>
        <end position="650"/>
    </location>
</feature>
<dbReference type="Pfam" id="PF02194">
    <property type="entry name" value="PXA"/>
    <property type="match status" value="1"/>
</dbReference>
<feature type="transmembrane region" description="Helical" evidence="3">
    <location>
        <begin position="12"/>
        <end position="39"/>
    </location>
</feature>
<dbReference type="InterPro" id="IPR001683">
    <property type="entry name" value="PX_dom"/>
</dbReference>
<feature type="region of interest" description="Disordered" evidence="2">
    <location>
        <begin position="1010"/>
        <end position="1064"/>
    </location>
</feature>
<dbReference type="InterPro" id="IPR036871">
    <property type="entry name" value="PX_dom_sf"/>
</dbReference>
<organism evidence="6 7">
    <name type="scientific">Octopus vulgaris</name>
    <name type="common">Common octopus</name>
    <dbReference type="NCBI Taxonomy" id="6645"/>
    <lineage>
        <taxon>Eukaryota</taxon>
        <taxon>Metazoa</taxon>
        <taxon>Spiralia</taxon>
        <taxon>Lophotrochozoa</taxon>
        <taxon>Mollusca</taxon>
        <taxon>Cephalopoda</taxon>
        <taxon>Coleoidea</taxon>
        <taxon>Octopodiformes</taxon>
        <taxon>Octopoda</taxon>
        <taxon>Incirrata</taxon>
        <taxon>Octopodidae</taxon>
        <taxon>Octopus</taxon>
    </lineage>
</organism>
<reference evidence="6" key="1">
    <citation type="submission" date="2023-08" db="EMBL/GenBank/DDBJ databases">
        <authorList>
            <person name="Alioto T."/>
            <person name="Alioto T."/>
            <person name="Gomez Garrido J."/>
        </authorList>
    </citation>
    <scope>NUCLEOTIDE SEQUENCE</scope>
</reference>
<evidence type="ECO:0000256" key="3">
    <source>
        <dbReference type="SAM" id="Phobius"/>
    </source>
</evidence>
<feature type="compositionally biased region" description="Polar residues" evidence="2">
    <location>
        <begin position="943"/>
        <end position="953"/>
    </location>
</feature>
<feature type="compositionally biased region" description="Low complexity" evidence="2">
    <location>
        <begin position="451"/>
        <end position="498"/>
    </location>
</feature>
<feature type="region of interest" description="Disordered" evidence="2">
    <location>
        <begin position="689"/>
        <end position="725"/>
    </location>
</feature>
<feature type="region of interest" description="Disordered" evidence="2">
    <location>
        <begin position="943"/>
        <end position="971"/>
    </location>
</feature>
<accession>A0AA36BS34</accession>
<dbReference type="PANTHER" id="PTHR22775:SF3">
    <property type="entry name" value="SORTING NEXIN-13"/>
    <property type="match status" value="1"/>
</dbReference>
<dbReference type="PROSITE" id="PS50195">
    <property type="entry name" value="PX"/>
    <property type="match status" value="1"/>
</dbReference>
<dbReference type="SMART" id="SM00313">
    <property type="entry name" value="PXA"/>
    <property type="match status" value="1"/>
</dbReference>
<sequence>MWMKHTKWQYRCLAYLNQFFTGYALMAWTGFFLFLGVFYNEWKPLISYIVGIIPAMVICFHVNRSQQLWDLTPFTKFLLAKTTLSYKLRTLFLQLVMTIITFKEYKSNDGKKQVSATNGWAVDNVQHDSMSPSPSPSLPTSSSWLDDTSQRIKPKQRNRLDSSKSSDDQSPHTSDSHVPYCEVINCEIEKFVNLITRDYVQSWYKVVCSDSTIVVDIHDEILEILLELCRRARTVNRLSACTGAITMCREHLMKYQTSFATYKIQMCYAMSSDKSSQKKKLPGSVEDVFDQKYSLHPASKGTEASFDHVRALIELLIDCLDILPAEFKNVDSLKKILIEIFTLQIIMPLIDMFQDPDFLHESIIMLLSKEQEELVEIRKTDEETASKETPPPPPPPPLPLPPVIVQGSTPEKQDVTIVEAIRPNSIQLEQKASSFDEPKTLLNPEQVLSNQQQVETQESQQQSRLTTPEIQESQTQTPEQQSHLQPTPIPQQQQQQKQENSCMQNSLEINGNNLKSGEEKPATGDSTFENVFSFRSREGSRISLSGLPFLFGGDRQFFGSGSDSRKASMSDNESVTDQPSFSNNNSKRSSCSANEDVDANDNNEDNESTDFSKSSSVAKPADQKDSLENEKVSGECVNKESNCDNKSDHGFIRRLEQRNSFYSLPLSDKTPGSEKESNQSAFEFGLDEHHVSSASSKEQKLNGMRSKSSDSSPSGMRNTFERSPFQTLWPNSAIPRLSQTEDSIRTFPFLPGNSETSSKTDSESDDSGPSADKRCLFQNISVVETESHKEPRANKVYTLYEVQYDASYVSENGELSTKTGKVKRRFREFCTLQQKLEERNVYKKCLKDIKGPKGWKHSLFGNMDQENVTQRRKFLDNYLKNLIKKESISNGPELREFLAYEGDAHIAYVRRTREINMPRIDKAFVKTVSGVLDRIATTVLPRSLSQDKTSPSGYSPYRKDSLSPNKPTEEEVKIIEDSDQILVDIDIPNYESWFRVVEANVSKHIESIKCRRDSSTEVTNQSSSPHSPLSTNQSCSSHTPSLTNQSCSSSNLPSVDQTFSSNSLHTTNTSSSLHGFSMTIDSCSSSNLPLTNENNSSLHTSSDTKATENNTDPFRAHITDQETDPLNSVRVEMKDNLILTSAILDFAVQALQGCDSWLNKEAAYETFAIVSGTVLNNWLQKKLHEATSQTQCRYYLQLLREKLWPNTKAECKTTPVKTPAEMEATKEKAKQYIFDLFPCLLVLFIGEENVQHAISQLIAAIQCQRLNRHFLFCLLDTIFLHLFPEVKSTDFQQIYESNNVGSSFSSDDFTLSSLNS</sequence>
<feature type="domain" description="PXA" evidence="5">
    <location>
        <begin position="181"/>
        <end position="371"/>
    </location>
</feature>
<evidence type="ECO:0000259" key="5">
    <source>
        <dbReference type="PROSITE" id="PS51207"/>
    </source>
</evidence>
<feature type="compositionally biased region" description="Polar residues" evidence="2">
    <location>
        <begin position="705"/>
        <end position="717"/>
    </location>
</feature>
<evidence type="ECO:0000313" key="6">
    <source>
        <dbReference type="EMBL" id="CAI9739314.1"/>
    </source>
</evidence>
<feature type="compositionally biased region" description="Basic and acidic residues" evidence="2">
    <location>
        <begin position="158"/>
        <end position="170"/>
    </location>
</feature>
<dbReference type="EMBL" id="OX597836">
    <property type="protein sequence ID" value="CAI9739314.1"/>
    <property type="molecule type" value="Genomic_DNA"/>
</dbReference>
<dbReference type="SUPFAM" id="SSF64268">
    <property type="entry name" value="PX domain"/>
    <property type="match status" value="1"/>
</dbReference>
<feature type="compositionally biased region" description="Acidic residues" evidence="2">
    <location>
        <begin position="595"/>
        <end position="608"/>
    </location>
</feature>
<dbReference type="GO" id="GO:0035091">
    <property type="term" value="F:phosphatidylinositol binding"/>
    <property type="evidence" value="ECO:0007669"/>
    <property type="project" value="InterPro"/>
</dbReference>
<feature type="transmembrane region" description="Helical" evidence="3">
    <location>
        <begin position="45"/>
        <end position="63"/>
    </location>
</feature>
<feature type="compositionally biased region" description="Basic and acidic residues" evidence="2">
    <location>
        <begin position="957"/>
        <end position="971"/>
    </location>
</feature>
<keyword evidence="7" id="KW-1185">Reference proteome</keyword>
<protein>
    <submittedName>
        <fullName evidence="6">Sorting nexin-19</fullName>
    </submittedName>
</protein>
<keyword evidence="3" id="KW-0472">Membrane</keyword>
<feature type="compositionally biased region" description="Low complexity" evidence="2">
    <location>
        <begin position="138"/>
        <end position="147"/>
    </location>
</feature>
<dbReference type="Pfam" id="PF00787">
    <property type="entry name" value="PX"/>
    <property type="match status" value="1"/>
</dbReference>
<dbReference type="PROSITE" id="PS51207">
    <property type="entry name" value="PXA"/>
    <property type="match status" value="1"/>
</dbReference>
<evidence type="ECO:0000256" key="2">
    <source>
        <dbReference type="SAM" id="MobiDB-lite"/>
    </source>
</evidence>
<comment type="similarity">
    <text evidence="1">Belongs to the sorting nexin family.</text>
</comment>
<proteinExistence type="inferred from homology"/>